<reference evidence="3 4" key="1">
    <citation type="submission" date="2024-07" db="EMBL/GenBank/DDBJ databases">
        <title>The genome sequence of type strain Sediminicola arcticus GDMCC 1.2805.</title>
        <authorList>
            <person name="Liu Y."/>
        </authorList>
    </citation>
    <scope>NUCLEOTIDE SEQUENCE [LARGE SCALE GENOMIC DNA]</scope>
    <source>
        <strain evidence="3 4">GDMCC 1.2805</strain>
    </source>
</reference>
<dbReference type="EC" id="2.4.-.-" evidence="3"/>
<dbReference type="InterPro" id="IPR051199">
    <property type="entry name" value="LPS_LOS_Heptosyltrfase"/>
</dbReference>
<dbReference type="InterPro" id="IPR002201">
    <property type="entry name" value="Glyco_trans_9"/>
</dbReference>
<evidence type="ECO:0000256" key="2">
    <source>
        <dbReference type="ARBA" id="ARBA00022679"/>
    </source>
</evidence>
<dbReference type="EMBL" id="JBEXAE010000001">
    <property type="protein sequence ID" value="MET6989555.1"/>
    <property type="molecule type" value="Genomic_DNA"/>
</dbReference>
<dbReference type="SUPFAM" id="SSF53756">
    <property type="entry name" value="UDP-Glycosyltransferase/glycogen phosphorylase"/>
    <property type="match status" value="1"/>
</dbReference>
<comment type="caution">
    <text evidence="3">The sequence shown here is derived from an EMBL/GenBank/DDBJ whole genome shotgun (WGS) entry which is preliminary data.</text>
</comment>
<protein>
    <submittedName>
        <fullName evidence="3">Glycosyltransferase family 9 protein</fullName>
        <ecNumber evidence="3">2.4.-.-</ecNumber>
    </submittedName>
</protein>
<dbReference type="PANTHER" id="PTHR30160">
    <property type="entry name" value="TETRAACYLDISACCHARIDE 4'-KINASE-RELATED"/>
    <property type="match status" value="1"/>
</dbReference>
<keyword evidence="2 3" id="KW-0808">Transferase</keyword>
<evidence type="ECO:0000256" key="1">
    <source>
        <dbReference type="ARBA" id="ARBA00022676"/>
    </source>
</evidence>
<sequence>MAKKGKFPNIASENSRHILVIRLSAMGDVAMTVPVLSGLIRQYPNVQITVLTRGFFAPLFQDLSNVTVYAAEVKGKHKGIIGLYRLFKELKGLHIDAVADLHHVLRSTILKGYFRLTNIPFVQVDKGRAEKKALTSVNNKKFKPLKSTHQRYADVFNQLGFSINLELVTPTSKRDMSPSTKKILGPKTEKWIGIAPNAAFEGKMYPLKQMYKVVKALNESSKYKILLFGGGQIEEEQLDTWATEFNNCISVAGKIPFEEELTVISHLDLMIAMDSGNAHLASIYGVPTITIWGVTHPYAGFYPFGQDMTNAVLADREQFPLIPTSVYGNKFPKGYENVMETITPEVIIDKVDSILNRA</sequence>
<dbReference type="CDD" id="cd03789">
    <property type="entry name" value="GT9_LPS_heptosyltransferase"/>
    <property type="match status" value="1"/>
</dbReference>
<evidence type="ECO:0000313" key="4">
    <source>
        <dbReference type="Proteomes" id="UP001549799"/>
    </source>
</evidence>
<dbReference type="Proteomes" id="UP001549799">
    <property type="component" value="Unassembled WGS sequence"/>
</dbReference>
<keyword evidence="1 3" id="KW-0328">Glycosyltransferase</keyword>
<name>A0ABV2SS34_9FLAO</name>
<accession>A0ABV2SS34</accession>
<dbReference type="Gene3D" id="3.40.50.2000">
    <property type="entry name" value="Glycogen Phosphorylase B"/>
    <property type="match status" value="2"/>
</dbReference>
<gene>
    <name evidence="3" type="ORF">ABXZ36_02715</name>
</gene>
<dbReference type="Pfam" id="PF01075">
    <property type="entry name" value="Glyco_transf_9"/>
    <property type="match status" value="1"/>
</dbReference>
<keyword evidence="4" id="KW-1185">Reference proteome</keyword>
<organism evidence="3 4">
    <name type="scientific">Sediminicola arcticus</name>
    <dbReference type="NCBI Taxonomy" id="1574308"/>
    <lineage>
        <taxon>Bacteria</taxon>
        <taxon>Pseudomonadati</taxon>
        <taxon>Bacteroidota</taxon>
        <taxon>Flavobacteriia</taxon>
        <taxon>Flavobacteriales</taxon>
        <taxon>Flavobacteriaceae</taxon>
        <taxon>Sediminicola</taxon>
    </lineage>
</organism>
<proteinExistence type="predicted"/>
<evidence type="ECO:0000313" key="3">
    <source>
        <dbReference type="EMBL" id="MET6989555.1"/>
    </source>
</evidence>
<dbReference type="PANTHER" id="PTHR30160:SF22">
    <property type="entry name" value="LIPOPOLYSACCHARIDE CORE BIOSYNTHESIS PROTEIN"/>
    <property type="match status" value="1"/>
</dbReference>
<dbReference type="GO" id="GO:0016757">
    <property type="term" value="F:glycosyltransferase activity"/>
    <property type="evidence" value="ECO:0007669"/>
    <property type="project" value="UniProtKB-KW"/>
</dbReference>
<dbReference type="RefSeq" id="WP_354613929.1">
    <property type="nucleotide sequence ID" value="NZ_JBEXAE010000001.1"/>
</dbReference>